<sequence length="117" mass="13129">MRNCQRIAGVAQRSNTSAHTFIHTYVLCFAISALTPPTTASNVRATVRPAAAFAVAFSGASRSDVFRLPRYCLRRFFILKIFTFGFKLFTRALFCLSSFWLRIRSSLALVSSVWQAP</sequence>
<protein>
    <submittedName>
        <fullName evidence="2">Uncharacterized protein</fullName>
    </submittedName>
</protein>
<dbReference type="EMBL" id="GDHF01029445">
    <property type="protein sequence ID" value="JAI22869.1"/>
    <property type="molecule type" value="Transcribed_RNA"/>
</dbReference>
<feature type="transmembrane region" description="Helical" evidence="1">
    <location>
        <begin position="77"/>
        <end position="101"/>
    </location>
</feature>
<keyword evidence="1" id="KW-0812">Transmembrane</keyword>
<keyword evidence="1" id="KW-0472">Membrane</keyword>
<organism evidence="2">
    <name type="scientific">Bactrocera latifrons</name>
    <name type="common">Malaysian fruit fly</name>
    <name type="synonym">Chaetodacus latifrons</name>
    <dbReference type="NCBI Taxonomy" id="174628"/>
    <lineage>
        <taxon>Eukaryota</taxon>
        <taxon>Metazoa</taxon>
        <taxon>Ecdysozoa</taxon>
        <taxon>Arthropoda</taxon>
        <taxon>Hexapoda</taxon>
        <taxon>Insecta</taxon>
        <taxon>Pterygota</taxon>
        <taxon>Neoptera</taxon>
        <taxon>Endopterygota</taxon>
        <taxon>Diptera</taxon>
        <taxon>Brachycera</taxon>
        <taxon>Muscomorpha</taxon>
        <taxon>Tephritoidea</taxon>
        <taxon>Tephritidae</taxon>
        <taxon>Bactrocera</taxon>
        <taxon>Bactrocera</taxon>
    </lineage>
</organism>
<reference evidence="2" key="1">
    <citation type="submission" date="2015-06" db="EMBL/GenBank/DDBJ databases">
        <authorList>
            <person name="Hoefler B.C."/>
            <person name="Straight P.D."/>
        </authorList>
    </citation>
    <scope>NUCLEOTIDE SEQUENCE</scope>
</reference>
<accession>A0A0K8U886</accession>
<evidence type="ECO:0000256" key="1">
    <source>
        <dbReference type="SAM" id="Phobius"/>
    </source>
</evidence>
<gene>
    <name evidence="2" type="ORF">c0_g2_i1</name>
</gene>
<dbReference type="AlphaFoldDB" id="A0A0K8U886"/>
<name>A0A0K8U886_BACLA</name>
<keyword evidence="1" id="KW-1133">Transmembrane helix</keyword>
<proteinExistence type="predicted"/>
<evidence type="ECO:0000313" key="2">
    <source>
        <dbReference type="EMBL" id="JAI22869.1"/>
    </source>
</evidence>